<dbReference type="Gene3D" id="1.20.120.1490">
    <property type="match status" value="1"/>
</dbReference>
<dbReference type="Proteomes" id="UP000248745">
    <property type="component" value="Unassembled WGS sequence"/>
</dbReference>
<dbReference type="RefSeq" id="WP_110997628.1">
    <property type="nucleotide sequence ID" value="NZ_QKTW01000006.1"/>
</dbReference>
<dbReference type="EMBL" id="QKTW01000006">
    <property type="protein sequence ID" value="PZF74212.1"/>
    <property type="molecule type" value="Genomic_DNA"/>
</dbReference>
<evidence type="ECO:0008006" key="4">
    <source>
        <dbReference type="Google" id="ProtNLM"/>
    </source>
</evidence>
<comment type="caution">
    <text evidence="2">The sequence shown here is derived from an EMBL/GenBank/DDBJ whole genome shotgun (WGS) entry which is preliminary data.</text>
</comment>
<organism evidence="2 3">
    <name type="scientific">Taibaiella soli</name>
    <dbReference type="NCBI Taxonomy" id="1649169"/>
    <lineage>
        <taxon>Bacteria</taxon>
        <taxon>Pseudomonadati</taxon>
        <taxon>Bacteroidota</taxon>
        <taxon>Chitinophagia</taxon>
        <taxon>Chitinophagales</taxon>
        <taxon>Chitinophagaceae</taxon>
        <taxon>Taibaiella</taxon>
    </lineage>
</organism>
<feature type="chain" id="PRO_5015958874" description="Sensor of ECF-type sigma factor" evidence="1">
    <location>
        <begin position="20"/>
        <end position="147"/>
    </location>
</feature>
<accession>A0A2W2AKW2</accession>
<name>A0A2W2AKW2_9BACT</name>
<evidence type="ECO:0000313" key="3">
    <source>
        <dbReference type="Proteomes" id="UP000248745"/>
    </source>
</evidence>
<gene>
    <name evidence="2" type="ORF">DN068_04125</name>
</gene>
<protein>
    <recommendedName>
        <fullName evidence="4">Sensor of ECF-type sigma factor</fullName>
    </recommendedName>
</protein>
<feature type="signal peptide" evidence="1">
    <location>
        <begin position="1"/>
        <end position="19"/>
    </location>
</feature>
<proteinExistence type="predicted"/>
<reference evidence="2 3" key="1">
    <citation type="submission" date="2018-06" db="EMBL/GenBank/DDBJ databases">
        <title>Mucibacter soli gen. nov., sp. nov., a new member of the family Chitinophagaceae producing mucin.</title>
        <authorList>
            <person name="Kim M.-K."/>
            <person name="Park S."/>
            <person name="Kim T.-S."/>
            <person name="Joung Y."/>
            <person name="Han J.-H."/>
            <person name="Kim S.B."/>
        </authorList>
    </citation>
    <scope>NUCLEOTIDE SEQUENCE [LARGE SCALE GENOMIC DNA]</scope>
    <source>
        <strain evidence="2 3">R1-15</strain>
    </source>
</reference>
<dbReference type="OrthoDB" id="675330at2"/>
<evidence type="ECO:0000256" key="1">
    <source>
        <dbReference type="SAM" id="SignalP"/>
    </source>
</evidence>
<evidence type="ECO:0000313" key="2">
    <source>
        <dbReference type="EMBL" id="PZF74212.1"/>
    </source>
</evidence>
<keyword evidence="3" id="KW-1185">Reference proteome</keyword>
<dbReference type="AlphaFoldDB" id="A0A2W2AKW2"/>
<keyword evidence="1" id="KW-0732">Signal</keyword>
<sequence length="147" mass="17364">MKRLLLIILIIAGFTASNAQPQKERFERIHAAKVSYITDKLNLTSEQAARFWPVYNQYDDAIRSLRRSYFDKYGQPGQNKTLSEAESRKYIDDNLNFQEAQLNLKRKYKDEFLKVLTPQQLAQLYQAERDFKGLLLQQLKDKNETKK</sequence>